<feature type="compositionally biased region" description="Low complexity" evidence="1">
    <location>
        <begin position="152"/>
        <end position="164"/>
    </location>
</feature>
<feature type="compositionally biased region" description="Low complexity" evidence="1">
    <location>
        <begin position="187"/>
        <end position="210"/>
    </location>
</feature>
<dbReference type="AlphaFoldDB" id="M3YPC5"/>
<dbReference type="EMBL" id="AEYP01018787">
    <property type="status" value="NOT_ANNOTATED_CDS"/>
    <property type="molecule type" value="Genomic_DNA"/>
</dbReference>
<proteinExistence type="predicted"/>
<evidence type="ECO:0000313" key="2">
    <source>
        <dbReference type="Ensembl" id="ENSMPUP00000013183.1"/>
    </source>
</evidence>
<protein>
    <submittedName>
        <fullName evidence="2">Uncharacterized protein</fullName>
    </submittedName>
</protein>
<evidence type="ECO:0000256" key="1">
    <source>
        <dbReference type="SAM" id="MobiDB-lite"/>
    </source>
</evidence>
<name>M3YPC5_MUSPF</name>
<feature type="region of interest" description="Disordered" evidence="1">
    <location>
        <begin position="116"/>
        <end position="219"/>
    </location>
</feature>
<dbReference type="Ensembl" id="ENSMPUT00000013394.1">
    <property type="protein sequence ID" value="ENSMPUP00000013183.1"/>
    <property type="gene ID" value="ENSMPUG00000013281.1"/>
</dbReference>
<sequence>MASSGCLSPGGTCMVCLQTFQGGEPVCMDRSGPHAPGERSHGSQAGTFPKGKLQDGPLKASGAVPRCRHRWPRDQAMRTTDTAQCPGFTGRGTEPENKEQQLVRIILWGCTEKLPELTPPDSLPTQCPVPYDTATPARAALPGKAQEKAFAGQRGPGQQRRQQAGLGGQRSTYPRGHPARPPGPLPGAGSAPSLASAATQSGAGSSAGRSPDGQQGQQRLRALAEWPVEEYPTGELVSALRGPEPASCSSFLPSRARQAEPLSGCPVPVVPRAGRPPDSAQEWVLAPCRRCPVYTGQTRTAEPGGAAQLHPGAWPTASCFPGARGLPAEAPASCDCPSAQPAISDPLRCPHVASFQSH</sequence>
<organism evidence="2">
    <name type="scientific">Mustela putorius furo</name>
    <name type="common">European domestic ferret</name>
    <name type="synonym">Mustela furo</name>
    <dbReference type="NCBI Taxonomy" id="9669"/>
    <lineage>
        <taxon>Eukaryota</taxon>
        <taxon>Metazoa</taxon>
        <taxon>Chordata</taxon>
        <taxon>Craniata</taxon>
        <taxon>Vertebrata</taxon>
        <taxon>Euteleostomi</taxon>
        <taxon>Mammalia</taxon>
        <taxon>Eutheria</taxon>
        <taxon>Laurasiatheria</taxon>
        <taxon>Carnivora</taxon>
        <taxon>Caniformia</taxon>
        <taxon>Musteloidea</taxon>
        <taxon>Mustelidae</taxon>
        <taxon>Mustelinae</taxon>
        <taxon>Mustela</taxon>
    </lineage>
</organism>
<feature type="region of interest" description="Disordered" evidence="1">
    <location>
        <begin position="28"/>
        <end position="64"/>
    </location>
</feature>
<dbReference type="HOGENOM" id="CLU_773754_0_0_1"/>
<accession>M3YPC5</accession>
<reference evidence="2" key="1">
    <citation type="submission" date="2024-06" db="UniProtKB">
        <authorList>
            <consortium name="Ensembl"/>
        </authorList>
    </citation>
    <scope>IDENTIFICATION</scope>
</reference>
<dbReference type="InParanoid" id="M3YPC5"/>